<dbReference type="GO" id="GO:0005829">
    <property type="term" value="C:cytosol"/>
    <property type="evidence" value="ECO:0007669"/>
    <property type="project" value="TreeGrafter"/>
</dbReference>
<dbReference type="InterPro" id="IPR043132">
    <property type="entry name" value="BCAT-like_C"/>
</dbReference>
<dbReference type="PANTHER" id="PTHR42743">
    <property type="entry name" value="AMINO-ACID AMINOTRANSFERASE"/>
    <property type="match status" value="1"/>
</dbReference>
<gene>
    <name evidence="6" type="ORF">ELD05_11240</name>
</gene>
<evidence type="ECO:0000256" key="3">
    <source>
        <dbReference type="ARBA" id="ARBA00022898"/>
    </source>
</evidence>
<comment type="similarity">
    <text evidence="2 4">Belongs to the class-IV pyridoxal-phosphate-dependent aminotransferase family.</text>
</comment>
<evidence type="ECO:0000256" key="1">
    <source>
        <dbReference type="ARBA" id="ARBA00001933"/>
    </source>
</evidence>
<evidence type="ECO:0000256" key="2">
    <source>
        <dbReference type="ARBA" id="ARBA00009320"/>
    </source>
</evidence>
<dbReference type="Proteomes" id="UP000282930">
    <property type="component" value="Chromosome"/>
</dbReference>
<dbReference type="Gene3D" id="3.20.10.10">
    <property type="entry name" value="D-amino Acid Aminotransferase, subunit A, domain 2"/>
    <property type="match status" value="1"/>
</dbReference>
<dbReference type="CDD" id="cd00449">
    <property type="entry name" value="PLPDE_IV"/>
    <property type="match status" value="1"/>
</dbReference>
<dbReference type="GO" id="GO:0008652">
    <property type="term" value="P:amino acid biosynthetic process"/>
    <property type="evidence" value="ECO:0007669"/>
    <property type="project" value="UniProtKB-ARBA"/>
</dbReference>
<accession>A0A3T0D7Q1</accession>
<dbReference type="Pfam" id="PF01063">
    <property type="entry name" value="Aminotran_4"/>
    <property type="match status" value="1"/>
</dbReference>
<evidence type="ECO:0000256" key="5">
    <source>
        <dbReference type="RuleBase" id="RU004516"/>
    </source>
</evidence>
<dbReference type="Gene3D" id="3.30.470.10">
    <property type="match status" value="1"/>
</dbReference>
<evidence type="ECO:0000313" key="6">
    <source>
        <dbReference type="EMBL" id="AZT91157.1"/>
    </source>
</evidence>
<dbReference type="InterPro" id="IPR043131">
    <property type="entry name" value="BCAT-like_N"/>
</dbReference>
<dbReference type="InterPro" id="IPR050571">
    <property type="entry name" value="Class-IV_PLP-Dep_Aminotrnsfr"/>
</dbReference>
<dbReference type="InterPro" id="IPR001544">
    <property type="entry name" value="Aminotrans_IV"/>
</dbReference>
<evidence type="ECO:0000313" key="7">
    <source>
        <dbReference type="Proteomes" id="UP000282930"/>
    </source>
</evidence>
<sequence>MLFSDSFDSFKFGLLPFETIYYQEGIPHFLYDHFMRLKRAFWILNLPCKIRYEDFEKKVLDFILSSSKRFGAIRVTYYKNTLMIEEKGIRYTNELFTQGLSLIVARSRKDSKNILNYIKTYNMGINFIEEIWAKKKGFDSCLFLNQQGFICEAAFANIFFRKGFTLYTPHLSCGLLPGIMRKKVCLLAEKLSYEVKKEFLSLEAISKMDECFITSSIAGVFPVKRIDKFEFASREFADTISEYEYFKRPWHVK</sequence>
<keyword evidence="6" id="KW-0032">Aminotransferase</keyword>
<name>A0A3T0D7Q1_9FIRM</name>
<organism evidence="6 7">
    <name type="scientific">Caldicellulosiruptor changbaiensis</name>
    <dbReference type="NCBI Taxonomy" id="1222016"/>
    <lineage>
        <taxon>Bacteria</taxon>
        <taxon>Bacillati</taxon>
        <taxon>Bacillota</taxon>
        <taxon>Bacillota incertae sedis</taxon>
        <taxon>Caldicellulosiruptorales</taxon>
        <taxon>Caldicellulosiruptoraceae</taxon>
        <taxon>Caldicellulosiruptor</taxon>
    </lineage>
</organism>
<dbReference type="SUPFAM" id="SSF56752">
    <property type="entry name" value="D-aminoacid aminotransferase-like PLP-dependent enzymes"/>
    <property type="match status" value="1"/>
</dbReference>
<dbReference type="InterPro" id="IPR018300">
    <property type="entry name" value="Aminotrans_IV_CS"/>
</dbReference>
<keyword evidence="7" id="KW-1185">Reference proteome</keyword>
<dbReference type="KEGG" id="ccha:ELD05_11240"/>
<protein>
    <submittedName>
        <fullName evidence="6">Aminotransferase IV</fullName>
    </submittedName>
</protein>
<reference evidence="6 7" key="1">
    <citation type="submission" date="2018-12" db="EMBL/GenBank/DDBJ databases">
        <title>Genome sequence from the cellulolytic species, Caldicellulosiruptor changbaiensis.</title>
        <authorList>
            <person name="Blumer-Schuette S.E."/>
            <person name="Mendoza C."/>
        </authorList>
    </citation>
    <scope>NUCLEOTIDE SEQUENCE [LARGE SCALE GENOMIC DNA]</scope>
    <source>
        <strain evidence="6 7">CBS-Z</strain>
    </source>
</reference>
<dbReference type="GO" id="GO:0008483">
    <property type="term" value="F:transaminase activity"/>
    <property type="evidence" value="ECO:0007669"/>
    <property type="project" value="UniProtKB-KW"/>
</dbReference>
<dbReference type="AlphaFoldDB" id="A0A3T0D7Q1"/>
<proteinExistence type="inferred from homology"/>
<dbReference type="EMBL" id="CP034791">
    <property type="protein sequence ID" value="AZT91157.1"/>
    <property type="molecule type" value="Genomic_DNA"/>
</dbReference>
<dbReference type="InterPro" id="IPR036038">
    <property type="entry name" value="Aminotransferase-like"/>
</dbReference>
<dbReference type="PROSITE" id="PS00770">
    <property type="entry name" value="AA_TRANSFER_CLASS_4"/>
    <property type="match status" value="1"/>
</dbReference>
<dbReference type="PANTHER" id="PTHR42743:SF11">
    <property type="entry name" value="AMINODEOXYCHORISMATE LYASE"/>
    <property type="match status" value="1"/>
</dbReference>
<keyword evidence="6" id="KW-0808">Transferase</keyword>
<comment type="cofactor">
    <cofactor evidence="1 5">
        <name>pyridoxal 5'-phosphate</name>
        <dbReference type="ChEBI" id="CHEBI:597326"/>
    </cofactor>
</comment>
<dbReference type="GO" id="GO:0046394">
    <property type="term" value="P:carboxylic acid biosynthetic process"/>
    <property type="evidence" value="ECO:0007669"/>
    <property type="project" value="UniProtKB-ARBA"/>
</dbReference>
<dbReference type="FunFam" id="3.20.10.10:FF:000002">
    <property type="entry name" value="D-alanine aminotransferase"/>
    <property type="match status" value="1"/>
</dbReference>
<keyword evidence="3 5" id="KW-0663">Pyridoxal phosphate</keyword>
<dbReference type="RefSeq" id="WP_127352494.1">
    <property type="nucleotide sequence ID" value="NZ_CP034791.1"/>
</dbReference>
<evidence type="ECO:0000256" key="4">
    <source>
        <dbReference type="RuleBase" id="RU004106"/>
    </source>
</evidence>